<accession>A0A1I8Q6I6</accession>
<gene>
    <name evidence="2" type="primary">106085673</name>
</gene>
<evidence type="ECO:0000313" key="2">
    <source>
        <dbReference type="EnsemblMetazoa" id="SCAU014330-PA"/>
    </source>
</evidence>
<evidence type="ECO:0000313" key="3">
    <source>
        <dbReference type="Proteomes" id="UP000095300"/>
    </source>
</evidence>
<feature type="region of interest" description="Disordered" evidence="1">
    <location>
        <begin position="212"/>
        <end position="286"/>
    </location>
</feature>
<dbReference type="EnsemblMetazoa" id="SCAU014330-RA">
    <property type="protein sequence ID" value="SCAU014330-PA"/>
    <property type="gene ID" value="SCAU014330"/>
</dbReference>
<sequence length="286" mass="32750">MDMELIDVPKKVNRHVMKALSALSNGNVFKKFPLGLILEQVERQMRNVVPVDNLEDAVTASLHILSYYGLIRQFDENRFDIGRSYDEIPLSTPTKKGFSLDDSRKRTYSTDSMSGDEFDKTRKRMRSNNKNFRFKGRKVELPKPRRHTGFQFQTFDSFEHIELGKSRSMNNANNFELAINMAERPAVGIDPMGQDYANIDLRKDLEVLYERSESKENTQANSEIQNPSNDNLNSRNQKDSCSNLNMNTVARGHVIEDNDPSDPEGEPKTSKVALKVDLFNKSSMET</sequence>
<protein>
    <submittedName>
        <fullName evidence="2">Uncharacterized protein</fullName>
    </submittedName>
</protein>
<dbReference type="VEuPathDB" id="VectorBase:SCAU014330"/>
<dbReference type="KEGG" id="scac:106085673"/>
<keyword evidence="3" id="KW-1185">Reference proteome</keyword>
<organism evidence="2 3">
    <name type="scientific">Stomoxys calcitrans</name>
    <name type="common">Stable fly</name>
    <name type="synonym">Conops calcitrans</name>
    <dbReference type="NCBI Taxonomy" id="35570"/>
    <lineage>
        <taxon>Eukaryota</taxon>
        <taxon>Metazoa</taxon>
        <taxon>Ecdysozoa</taxon>
        <taxon>Arthropoda</taxon>
        <taxon>Hexapoda</taxon>
        <taxon>Insecta</taxon>
        <taxon>Pterygota</taxon>
        <taxon>Neoptera</taxon>
        <taxon>Endopterygota</taxon>
        <taxon>Diptera</taxon>
        <taxon>Brachycera</taxon>
        <taxon>Muscomorpha</taxon>
        <taxon>Muscoidea</taxon>
        <taxon>Muscidae</taxon>
        <taxon>Stomoxys</taxon>
    </lineage>
</organism>
<evidence type="ECO:0000256" key="1">
    <source>
        <dbReference type="SAM" id="MobiDB-lite"/>
    </source>
</evidence>
<dbReference type="Proteomes" id="UP000095300">
    <property type="component" value="Unassembled WGS sequence"/>
</dbReference>
<name>A0A1I8Q6I6_STOCA</name>
<feature type="compositionally biased region" description="Polar residues" evidence="1">
    <location>
        <begin position="217"/>
        <end position="248"/>
    </location>
</feature>
<reference evidence="2" key="1">
    <citation type="submission" date="2020-05" db="UniProtKB">
        <authorList>
            <consortium name="EnsemblMetazoa"/>
        </authorList>
    </citation>
    <scope>IDENTIFICATION</scope>
    <source>
        <strain evidence="2">USDA</strain>
    </source>
</reference>
<dbReference type="AlphaFoldDB" id="A0A1I8Q6I6"/>
<proteinExistence type="predicted"/>
<feature type="region of interest" description="Disordered" evidence="1">
    <location>
        <begin position="99"/>
        <end position="118"/>
    </location>
</feature>
<dbReference type="OrthoDB" id="7872817at2759"/>